<feature type="domain" description="DUF7793" evidence="2">
    <location>
        <begin position="20"/>
        <end position="137"/>
    </location>
</feature>
<reference evidence="4" key="1">
    <citation type="submission" date="2017-02" db="EMBL/GenBank/DDBJ databases">
        <authorList>
            <person name="Varghese N."/>
            <person name="Submissions S."/>
        </authorList>
    </citation>
    <scope>NUCLEOTIDE SEQUENCE [LARGE SCALE GENOMIC DNA]</scope>
    <source>
        <strain evidence="4">DSM 23546</strain>
    </source>
</reference>
<dbReference type="Pfam" id="PF25056">
    <property type="entry name" value="DUF7793"/>
    <property type="match status" value="1"/>
</dbReference>
<accession>A0A1T5CED9</accession>
<sequence>MFFKGSIMENIITYEHATLWTDTNGILFCKINNLDAHNKLDFKSAQLYLEAIIKLTNGVPMPFLIDLRDTKGTFSIAAAQLLSKKFNTLPLVVSTAYVVNSLSINLLIQSYKRIYDTKIPFEIFKDMTSAKNYCLKYMN</sequence>
<evidence type="ECO:0000313" key="3">
    <source>
        <dbReference type="EMBL" id="SKB57706.1"/>
    </source>
</evidence>
<evidence type="ECO:0000313" key="4">
    <source>
        <dbReference type="Proteomes" id="UP000190339"/>
    </source>
</evidence>
<keyword evidence="1" id="KW-0472">Membrane</keyword>
<dbReference type="STRING" id="561365.SAMN05660866_02223"/>
<dbReference type="InterPro" id="IPR056695">
    <property type="entry name" value="DUF7793"/>
</dbReference>
<proteinExistence type="predicted"/>
<keyword evidence="4" id="KW-1185">Reference proteome</keyword>
<evidence type="ECO:0000259" key="2">
    <source>
        <dbReference type="Pfam" id="PF25056"/>
    </source>
</evidence>
<keyword evidence="1" id="KW-1133">Transmembrane helix</keyword>
<dbReference type="AlphaFoldDB" id="A0A1T5CED9"/>
<dbReference type="Proteomes" id="UP000190339">
    <property type="component" value="Unassembled WGS sequence"/>
</dbReference>
<evidence type="ECO:0000256" key="1">
    <source>
        <dbReference type="SAM" id="Phobius"/>
    </source>
</evidence>
<protein>
    <recommendedName>
        <fullName evidence="2">DUF7793 domain-containing protein</fullName>
    </recommendedName>
</protein>
<gene>
    <name evidence="3" type="ORF">SAMN05660866_02223</name>
</gene>
<keyword evidence="1" id="KW-0812">Transmembrane</keyword>
<dbReference type="EMBL" id="FUYL01000006">
    <property type="protein sequence ID" value="SKB57706.1"/>
    <property type="molecule type" value="Genomic_DNA"/>
</dbReference>
<feature type="transmembrane region" description="Helical" evidence="1">
    <location>
        <begin position="89"/>
        <end position="108"/>
    </location>
</feature>
<organism evidence="3 4">
    <name type="scientific">Maribacter arcticus</name>
    <dbReference type="NCBI Taxonomy" id="561365"/>
    <lineage>
        <taxon>Bacteria</taxon>
        <taxon>Pseudomonadati</taxon>
        <taxon>Bacteroidota</taxon>
        <taxon>Flavobacteriia</taxon>
        <taxon>Flavobacteriales</taxon>
        <taxon>Flavobacteriaceae</taxon>
        <taxon>Maribacter</taxon>
    </lineage>
</organism>
<name>A0A1T5CED9_9FLAO</name>